<organism evidence="2 3">
    <name type="scientific">Peltaster fructicola</name>
    <dbReference type="NCBI Taxonomy" id="286661"/>
    <lineage>
        <taxon>Eukaryota</taxon>
        <taxon>Fungi</taxon>
        <taxon>Dikarya</taxon>
        <taxon>Ascomycota</taxon>
        <taxon>Pezizomycotina</taxon>
        <taxon>Dothideomycetes</taxon>
        <taxon>Dothideomycetes incertae sedis</taxon>
        <taxon>Peltaster</taxon>
    </lineage>
</organism>
<accession>A0A6H0XWB3</accession>
<feature type="compositionally biased region" description="Polar residues" evidence="1">
    <location>
        <begin position="859"/>
        <end position="876"/>
    </location>
</feature>
<reference evidence="2 3" key="1">
    <citation type="journal article" date="2016" name="Sci. Rep.">
        <title>Peltaster fructicola genome reveals evolution from an invasive phytopathogen to an ectophytic parasite.</title>
        <authorList>
            <person name="Xu C."/>
            <person name="Chen H."/>
            <person name="Gleason M.L."/>
            <person name="Xu J.R."/>
            <person name="Liu H."/>
            <person name="Zhang R."/>
            <person name="Sun G."/>
        </authorList>
    </citation>
    <scope>NUCLEOTIDE SEQUENCE [LARGE SCALE GENOMIC DNA]</scope>
    <source>
        <strain evidence="2 3">LNHT1506</strain>
    </source>
</reference>
<feature type="region of interest" description="Disordered" evidence="1">
    <location>
        <begin position="848"/>
        <end position="876"/>
    </location>
</feature>
<evidence type="ECO:0000313" key="3">
    <source>
        <dbReference type="Proteomes" id="UP000503462"/>
    </source>
</evidence>
<keyword evidence="3" id="KW-1185">Reference proteome</keyword>
<feature type="compositionally biased region" description="Basic and acidic residues" evidence="1">
    <location>
        <begin position="526"/>
        <end position="539"/>
    </location>
</feature>
<feature type="region of interest" description="Disordered" evidence="1">
    <location>
        <begin position="514"/>
        <end position="632"/>
    </location>
</feature>
<gene>
    <name evidence="2" type="ORF">AMS68_004560</name>
</gene>
<protein>
    <submittedName>
        <fullName evidence="2">Uncharacterized protein</fullName>
    </submittedName>
</protein>
<evidence type="ECO:0000256" key="1">
    <source>
        <dbReference type="SAM" id="MobiDB-lite"/>
    </source>
</evidence>
<dbReference type="Proteomes" id="UP000503462">
    <property type="component" value="Chromosome 3"/>
</dbReference>
<sequence length="1090" mass="118287">MVDDMDHDYHAGWVDKLVKTPSTVKTYSRFHRGKLIERYSPIDHVLRGSRSFAARSLRSRHGLAGLRLPSDRTNNENASTDPNDQSINPPPRTDRIVLGEVQNSNQPARAVPARLRPSPTPSLKRKKAEAIVKAHGSPTHVRVTAGGRIVPSEQSPLCLPRYGYSAVQVNGGLIKFAPNYHAGKALQWGPTAQDGSQNGFVAQDIEGRLYQIVNGTILPLTEVDGGLQLYMPAPNLNITEKSFSGGNTALPHGHNIPTQAPLPPSQVPAPASLQPSISTQITGLELEYSKLDHELRDLDKTEVIHGKSMGRSAKDALVAKRRELVITLDGIRKAIKLLKDSPATQQSNERPQTPRAGSDRHRMSPRTFSNQSFALGNKQNSSVPASFHQQQFLGQTPFMPLQPSYNHESVPSDGPGFMAPPMLIPPMGFFMHPPPFDGSVAWMPPFQPYAAPALSTAASERPAEPVAVQIDGTSSLHELRPQTPRQSHALALKDPDTKQIINVKSLLNPMSPVYKPAVDGANRSARTSELDHKAIRDRPPTPLSFARLASTGDQTGDHSQRSTHHTATTSSGSSIRTMDFFPHNTRDHSMRKHEYPLSTNDSDKENEIPQDSARGSSDNSSVQQDGNADWNPKIPTRAFLHIQQEHVSTPVAPPGTPVASSTKRGHAHDKVFGHRHSHFLPSGEAPGAIPQAHHSHDGASSSHDANTPSGLRLIDFSHKPRAWVEGYQAGLSRRPVGADRKGDFLDGYCSGLLKSEPSAITDQVSLDSPGYDAKQFPVPVELYTRSKDCLKEAIYSPSNEDVILTPALDGPSIDNTAFNLGAWQKHHEYYMSLGGQGLAEFPFPTRSSSVAQTPYHGGTATQQSVAPERQSVSSGTHGDVRAQFADLNISDRVAFGAVDKDLPGTTSAPGMSASNDRPNMFNQGKRIISPLEWRTRNSLANVVNMTSHLFAQNQFDGQPADKLSSHSDREPMLASACEISGSTFNAEAGSRFKEFSLDGLSPPVSPGPMSPAVSPRSSPVKLSKTNRRSASRSTKHSPAKGKLEQIAGMVGIKISPERAVVSGEYGSPGKRHWKDLWKGSRSVSGKHEVL</sequence>
<name>A0A6H0XWB3_9PEZI</name>
<feature type="region of interest" description="Disordered" evidence="1">
    <location>
        <begin position="63"/>
        <end position="124"/>
    </location>
</feature>
<feature type="region of interest" description="Disordered" evidence="1">
    <location>
        <begin position="648"/>
        <end position="667"/>
    </location>
</feature>
<feature type="compositionally biased region" description="Basic residues" evidence="1">
    <location>
        <begin position="1024"/>
        <end position="1039"/>
    </location>
</feature>
<feature type="compositionally biased region" description="Polar residues" evidence="1">
    <location>
        <begin position="613"/>
        <end position="626"/>
    </location>
</feature>
<feature type="region of interest" description="Disordered" evidence="1">
    <location>
        <begin position="339"/>
        <end position="366"/>
    </location>
</feature>
<feature type="region of interest" description="Disordered" evidence="1">
    <location>
        <begin position="997"/>
        <end position="1043"/>
    </location>
</feature>
<feature type="compositionally biased region" description="Polar residues" evidence="1">
    <location>
        <begin position="342"/>
        <end position="351"/>
    </location>
</feature>
<dbReference type="AlphaFoldDB" id="A0A6H0XWB3"/>
<feature type="compositionally biased region" description="Basic and acidic residues" evidence="1">
    <location>
        <begin position="584"/>
        <end position="607"/>
    </location>
</feature>
<dbReference type="OrthoDB" id="30417at2759"/>
<evidence type="ECO:0000313" key="2">
    <source>
        <dbReference type="EMBL" id="QIW99042.1"/>
    </source>
</evidence>
<proteinExistence type="predicted"/>
<feature type="region of interest" description="Disordered" evidence="1">
    <location>
        <begin position="684"/>
        <end position="708"/>
    </location>
</feature>
<feature type="compositionally biased region" description="Low complexity" evidence="1">
    <location>
        <begin position="565"/>
        <end position="574"/>
    </location>
</feature>
<feature type="compositionally biased region" description="Polar residues" evidence="1">
    <location>
        <begin position="75"/>
        <end position="87"/>
    </location>
</feature>
<dbReference type="EMBL" id="CP051141">
    <property type="protein sequence ID" value="QIW99042.1"/>
    <property type="molecule type" value="Genomic_DNA"/>
</dbReference>